<reference evidence="2" key="1">
    <citation type="journal article" date="2015" name="Nature">
        <title>Complex archaea that bridge the gap between prokaryotes and eukaryotes.</title>
        <authorList>
            <person name="Spang A."/>
            <person name="Saw J.H."/>
            <person name="Jorgensen S.L."/>
            <person name="Zaremba-Niedzwiedzka K."/>
            <person name="Martijn J."/>
            <person name="Lind A.E."/>
            <person name="van Eijk R."/>
            <person name="Schleper C."/>
            <person name="Guy L."/>
            <person name="Ettema T.J."/>
        </authorList>
    </citation>
    <scope>NUCLEOTIDE SEQUENCE</scope>
</reference>
<name>A0A0F8YV67_9ZZZZ</name>
<dbReference type="AlphaFoldDB" id="A0A0F8YV67"/>
<dbReference type="EMBL" id="LAZR01054829">
    <property type="protein sequence ID" value="KKK77705.1"/>
    <property type="molecule type" value="Genomic_DNA"/>
</dbReference>
<feature type="compositionally biased region" description="Basic and acidic residues" evidence="1">
    <location>
        <begin position="40"/>
        <end position="56"/>
    </location>
</feature>
<proteinExistence type="predicted"/>
<comment type="caution">
    <text evidence="2">The sequence shown here is derived from an EMBL/GenBank/DDBJ whole genome shotgun (WGS) entry which is preliminary data.</text>
</comment>
<feature type="non-terminal residue" evidence="2">
    <location>
        <position position="70"/>
    </location>
</feature>
<organism evidence="2">
    <name type="scientific">marine sediment metagenome</name>
    <dbReference type="NCBI Taxonomy" id="412755"/>
    <lineage>
        <taxon>unclassified sequences</taxon>
        <taxon>metagenomes</taxon>
        <taxon>ecological metagenomes</taxon>
    </lineage>
</organism>
<feature type="region of interest" description="Disordered" evidence="1">
    <location>
        <begin position="35"/>
        <end position="56"/>
    </location>
</feature>
<sequence>MIVPNKRQQGILRGLLNDDEWVSLLNDIETESQIRPWKSSGEKSEDEKHSQWIHDSGRQRGVSDILTLFR</sequence>
<gene>
    <name evidence="2" type="ORF">LCGC14_2850910</name>
</gene>
<protein>
    <submittedName>
        <fullName evidence="2">Uncharacterized protein</fullName>
    </submittedName>
</protein>
<accession>A0A0F8YV67</accession>
<evidence type="ECO:0000313" key="2">
    <source>
        <dbReference type="EMBL" id="KKK77705.1"/>
    </source>
</evidence>
<evidence type="ECO:0000256" key="1">
    <source>
        <dbReference type="SAM" id="MobiDB-lite"/>
    </source>
</evidence>